<evidence type="ECO:0000313" key="1">
    <source>
        <dbReference type="EMBL" id="EBW4471821.1"/>
    </source>
</evidence>
<organism evidence="1">
    <name type="scientific">Salmonella enterica subsp. enterica serovar Lattenkamp</name>
    <dbReference type="NCBI Taxonomy" id="2564671"/>
    <lineage>
        <taxon>Bacteria</taxon>
        <taxon>Pseudomonadati</taxon>
        <taxon>Pseudomonadota</taxon>
        <taxon>Gammaproteobacteria</taxon>
        <taxon>Enterobacterales</taxon>
        <taxon>Enterobacteriaceae</taxon>
        <taxon>Salmonella</taxon>
    </lineage>
</organism>
<dbReference type="EMBL" id="DAASNA010000024">
    <property type="protein sequence ID" value="HAE6197127.1"/>
    <property type="molecule type" value="Genomic_DNA"/>
</dbReference>
<proteinExistence type="predicted"/>
<evidence type="ECO:0000313" key="2">
    <source>
        <dbReference type="EMBL" id="HAE6197127.1"/>
    </source>
</evidence>
<name>A0A5W2M357_SALET</name>
<dbReference type="Proteomes" id="UP000839639">
    <property type="component" value="Unassembled WGS sequence"/>
</dbReference>
<gene>
    <name evidence="1" type="ORF">DPK62_25350</name>
    <name evidence="2" type="ORF">G4I95_004418</name>
</gene>
<reference evidence="2" key="1">
    <citation type="journal article" date="2018" name="Genome Biol.">
        <title>SKESA: strategic k-mer extension for scrupulous assemblies.</title>
        <authorList>
            <person name="Souvorov A."/>
            <person name="Agarwala R."/>
            <person name="Lipman D.J."/>
        </authorList>
    </citation>
    <scope>NUCLEOTIDE SEQUENCE</scope>
    <source>
        <strain evidence="2">10-8458</strain>
    </source>
</reference>
<comment type="caution">
    <text evidence="1">The sequence shown here is derived from an EMBL/GenBank/DDBJ whole genome shotgun (WGS) entry which is preliminary data.</text>
</comment>
<dbReference type="EMBL" id="AAHIJD010000082">
    <property type="protein sequence ID" value="EBW4471821.1"/>
    <property type="molecule type" value="Genomic_DNA"/>
</dbReference>
<accession>A0A5W2M357</accession>
<reference evidence="2" key="3">
    <citation type="submission" date="2018-07" db="EMBL/GenBank/DDBJ databases">
        <authorList>
            <consortium name="NCBI Pathogen Detection Project"/>
        </authorList>
    </citation>
    <scope>NUCLEOTIDE SEQUENCE</scope>
    <source>
        <strain evidence="2">10-8458</strain>
    </source>
</reference>
<reference evidence="1" key="2">
    <citation type="submission" date="2018-06" db="EMBL/GenBank/DDBJ databases">
        <authorList>
            <person name="Ashton P.M."/>
            <person name="Dallman T."/>
            <person name="Nair S."/>
            <person name="De Pinna E."/>
            <person name="Peters T."/>
            <person name="Grant K."/>
        </authorList>
    </citation>
    <scope>NUCLEOTIDE SEQUENCE [LARGE SCALE GENOMIC DNA]</scope>
    <source>
        <strain evidence="1">149361</strain>
    </source>
</reference>
<sequence length="141" mass="16162">MKWGVLAFIFIFSNVHAETCSQHDFDKADMAMDSLKSWKSVDDYFSMYSNCDVGYISEGTSEMIIRLLVDNWGQLNELSALVKRKLAIENYVLDHVNSTLGIDDLEKLRDYSALHCQIDNKKLCEKLHDSSIVALKKLYSL</sequence>
<protein>
    <submittedName>
        <fullName evidence="1">Uncharacterized protein</fullName>
    </submittedName>
</protein>
<dbReference type="AlphaFoldDB" id="A0A5W2M357"/>